<accession>A0ABR7NQL3</accession>
<evidence type="ECO:0000313" key="2">
    <source>
        <dbReference type="EMBL" id="MBC8598400.1"/>
    </source>
</evidence>
<dbReference type="GO" id="GO:0051989">
    <property type="term" value="F:coproporphyrinogen dehydrogenase activity"/>
    <property type="evidence" value="ECO:0007669"/>
    <property type="project" value="UniProtKB-EC"/>
</dbReference>
<feature type="domain" description="Radical SAM core" evidence="1">
    <location>
        <begin position="156"/>
        <end position="399"/>
    </location>
</feature>
<dbReference type="Pfam" id="PF04055">
    <property type="entry name" value="Radical_SAM"/>
    <property type="match status" value="1"/>
</dbReference>
<dbReference type="SFLD" id="SFLDF00310">
    <property type="entry name" value="oxygen-independent_coproporphy"/>
    <property type="match status" value="1"/>
</dbReference>
<keyword evidence="3" id="KW-1185">Reference proteome</keyword>
<dbReference type="InterPro" id="IPR034505">
    <property type="entry name" value="Coproporphyrinogen-III_oxidase"/>
</dbReference>
<reference evidence="2 3" key="1">
    <citation type="submission" date="2020-08" db="EMBL/GenBank/DDBJ databases">
        <title>Genome public.</title>
        <authorList>
            <person name="Liu C."/>
            <person name="Sun Q."/>
        </authorList>
    </citation>
    <scope>NUCLEOTIDE SEQUENCE [LARGE SCALE GENOMIC DNA]</scope>
    <source>
        <strain evidence="2 3">BX10</strain>
    </source>
</reference>
<keyword evidence="2" id="KW-0560">Oxidoreductase</keyword>
<dbReference type="SFLD" id="SFLDS00029">
    <property type="entry name" value="Radical_SAM"/>
    <property type="match status" value="1"/>
</dbReference>
<dbReference type="PANTHER" id="PTHR13932">
    <property type="entry name" value="COPROPORPHYRINIGEN III OXIDASE"/>
    <property type="match status" value="1"/>
</dbReference>
<dbReference type="EMBL" id="JACRTJ010000010">
    <property type="protein sequence ID" value="MBC8598400.1"/>
    <property type="molecule type" value="Genomic_DNA"/>
</dbReference>
<dbReference type="SFLD" id="SFLDG01065">
    <property type="entry name" value="anaerobic_coproporphyrinogen-I"/>
    <property type="match status" value="1"/>
</dbReference>
<dbReference type="PROSITE" id="PS51918">
    <property type="entry name" value="RADICAL_SAM"/>
    <property type="match status" value="1"/>
</dbReference>
<evidence type="ECO:0000259" key="1">
    <source>
        <dbReference type="PROSITE" id="PS51918"/>
    </source>
</evidence>
<dbReference type="InterPro" id="IPR006638">
    <property type="entry name" value="Elp3/MiaA/NifB-like_rSAM"/>
</dbReference>
<evidence type="ECO:0000313" key="3">
    <source>
        <dbReference type="Proteomes" id="UP000647491"/>
    </source>
</evidence>
<organism evidence="2 3">
    <name type="scientific">Enterocloster hominis</name>
    <name type="common">ex Liu et al. 2021</name>
    <dbReference type="NCBI Taxonomy" id="2763663"/>
    <lineage>
        <taxon>Bacteria</taxon>
        <taxon>Bacillati</taxon>
        <taxon>Bacillota</taxon>
        <taxon>Clostridia</taxon>
        <taxon>Lachnospirales</taxon>
        <taxon>Lachnospiraceae</taxon>
        <taxon>Enterocloster</taxon>
    </lineage>
</organism>
<dbReference type="EC" id="1.3.98.3" evidence="2"/>
<dbReference type="PANTHER" id="PTHR13932:SF1">
    <property type="entry name" value="OXYGEN-INDEPENDENT COPROPORPHYRINOGEN-III OXIDASE-LIKE PROTEIN HEMZ"/>
    <property type="match status" value="1"/>
</dbReference>
<name>A0ABR7NQL3_9FIRM</name>
<dbReference type="InterPro" id="IPR023404">
    <property type="entry name" value="rSAM_horseshoe"/>
</dbReference>
<dbReference type="SFLD" id="SFLDG01082">
    <property type="entry name" value="B12-binding_domain_containing"/>
    <property type="match status" value="1"/>
</dbReference>
<dbReference type="NCBIfam" id="TIGR03994">
    <property type="entry name" value="rSAM_HemZ"/>
    <property type="match status" value="1"/>
</dbReference>
<dbReference type="SMART" id="SM00729">
    <property type="entry name" value="Elp3"/>
    <property type="match status" value="1"/>
</dbReference>
<dbReference type="InterPro" id="IPR007197">
    <property type="entry name" value="rSAM"/>
</dbReference>
<dbReference type="SUPFAM" id="SSF102114">
    <property type="entry name" value="Radical SAM enzymes"/>
    <property type="match status" value="1"/>
</dbReference>
<dbReference type="RefSeq" id="WP_262427040.1">
    <property type="nucleotide sequence ID" value="NZ_JACRTJ010000010.1"/>
</dbReference>
<dbReference type="Proteomes" id="UP000647491">
    <property type="component" value="Unassembled WGS sequence"/>
</dbReference>
<dbReference type="InterPro" id="IPR023995">
    <property type="entry name" value="HemZ"/>
</dbReference>
<dbReference type="Gene3D" id="3.80.30.20">
    <property type="entry name" value="tm_1862 like domain"/>
    <property type="match status" value="1"/>
</dbReference>
<sequence length="485" mass="54957">MIGILLNDASYEQDIRELLMAFYPGEGFAHERTGGVDFYVEGTYELESGTFSLDILENEEKKAGAAFPISYENRLEAKTAIKRELYGLLSARTGKTLPWGTLTGIRPTKIALSRLDQGVSEEEIREFMEKTYLTSSEKIGLSLEIAEREKELLSHIDYENGYSLYVGIPFCPTTCLYCSFTSYPIGAWEKKMDQYLAALFKELDYVAETMKGRTLDTVYFGGGTPTALKAEELDAILTRIEERFDLSSVKEFTVEAGRPDSITEDKLKTLRAHGISRISINPQTMKQSTLDLIGRRHTVEMVKEKYRLARKLGFDNINMDLIIGLPEEDINDVRATMEEIKELAPDSVTVHSLAIKRAARLNIFKERYADLKIENTQEMIDLTAEYARSMGLVPYYLYRQKNMAGNFENVGYAAPDKACIYNILIMEEKQTIVACGAGTTTKVVFPAENRLERVENVKDVDQYIARIDEMIGRKEKMLEKLDGLS</sequence>
<protein>
    <submittedName>
        <fullName evidence="2">Coproporphyrinogen dehydrogenase HemZ</fullName>
        <ecNumber evidence="2">1.3.98.3</ecNumber>
    </submittedName>
</protein>
<gene>
    <name evidence="2" type="primary">hemZ</name>
    <name evidence="2" type="ORF">H8708_04000</name>
</gene>
<proteinExistence type="predicted"/>
<dbReference type="CDD" id="cd01335">
    <property type="entry name" value="Radical_SAM"/>
    <property type="match status" value="1"/>
</dbReference>
<comment type="caution">
    <text evidence="2">The sequence shown here is derived from an EMBL/GenBank/DDBJ whole genome shotgun (WGS) entry which is preliminary data.</text>
</comment>
<dbReference type="InterPro" id="IPR058240">
    <property type="entry name" value="rSAM_sf"/>
</dbReference>